<protein>
    <submittedName>
        <fullName evidence="1">Uncharacterized protein</fullName>
    </submittedName>
</protein>
<accession>A0A3N4IQK7</accession>
<dbReference type="Gene3D" id="3.30.420.10">
    <property type="entry name" value="Ribonuclease H-like superfamily/Ribonuclease H"/>
    <property type="match status" value="1"/>
</dbReference>
<dbReference type="Proteomes" id="UP000276215">
    <property type="component" value="Unassembled WGS sequence"/>
</dbReference>
<proteinExistence type="predicted"/>
<sequence length="82" mass="9614">MVQKTSLSAQPYLPGCLPENVWKILKRRIRARAVFPGKIESITKVIKEEWDKLTPKDWNKYIDSTPSRLQQVKDRKGVQTEF</sequence>
<dbReference type="STRING" id="1336337.A0A3N4IQK7"/>
<reference evidence="1 2" key="1">
    <citation type="journal article" date="2018" name="Nat. Ecol. Evol.">
        <title>Pezizomycetes genomes reveal the molecular basis of ectomycorrhizal truffle lifestyle.</title>
        <authorList>
            <person name="Murat C."/>
            <person name="Payen T."/>
            <person name="Noel B."/>
            <person name="Kuo A."/>
            <person name="Morin E."/>
            <person name="Chen J."/>
            <person name="Kohler A."/>
            <person name="Krizsan K."/>
            <person name="Balestrini R."/>
            <person name="Da Silva C."/>
            <person name="Montanini B."/>
            <person name="Hainaut M."/>
            <person name="Levati E."/>
            <person name="Barry K.W."/>
            <person name="Belfiori B."/>
            <person name="Cichocki N."/>
            <person name="Clum A."/>
            <person name="Dockter R.B."/>
            <person name="Fauchery L."/>
            <person name="Guy J."/>
            <person name="Iotti M."/>
            <person name="Le Tacon F."/>
            <person name="Lindquist E.A."/>
            <person name="Lipzen A."/>
            <person name="Malagnac F."/>
            <person name="Mello A."/>
            <person name="Molinier V."/>
            <person name="Miyauchi S."/>
            <person name="Poulain J."/>
            <person name="Riccioni C."/>
            <person name="Rubini A."/>
            <person name="Sitrit Y."/>
            <person name="Splivallo R."/>
            <person name="Traeger S."/>
            <person name="Wang M."/>
            <person name="Zifcakova L."/>
            <person name="Wipf D."/>
            <person name="Zambonelli A."/>
            <person name="Paolocci F."/>
            <person name="Nowrousian M."/>
            <person name="Ottonello S."/>
            <person name="Baldrian P."/>
            <person name="Spatafora J.W."/>
            <person name="Henrissat B."/>
            <person name="Nagy L.G."/>
            <person name="Aury J.M."/>
            <person name="Wincker P."/>
            <person name="Grigoriev I.V."/>
            <person name="Bonfante P."/>
            <person name="Martin F.M."/>
        </authorList>
    </citation>
    <scope>NUCLEOTIDE SEQUENCE [LARGE SCALE GENOMIC DNA]</scope>
    <source>
        <strain evidence="1 2">120613-1</strain>
    </source>
</reference>
<dbReference type="InterPro" id="IPR036397">
    <property type="entry name" value="RNaseH_sf"/>
</dbReference>
<gene>
    <name evidence="1" type="ORF">L873DRAFT_1726004</name>
</gene>
<dbReference type="AlphaFoldDB" id="A0A3N4IQK7"/>
<dbReference type="EMBL" id="ML120981">
    <property type="protein sequence ID" value="RPA88463.1"/>
    <property type="molecule type" value="Genomic_DNA"/>
</dbReference>
<dbReference type="OrthoDB" id="5410741at2759"/>
<evidence type="ECO:0000313" key="2">
    <source>
        <dbReference type="Proteomes" id="UP000276215"/>
    </source>
</evidence>
<evidence type="ECO:0000313" key="1">
    <source>
        <dbReference type="EMBL" id="RPA88463.1"/>
    </source>
</evidence>
<organism evidence="1 2">
    <name type="scientific">Choiromyces venosus 120613-1</name>
    <dbReference type="NCBI Taxonomy" id="1336337"/>
    <lineage>
        <taxon>Eukaryota</taxon>
        <taxon>Fungi</taxon>
        <taxon>Dikarya</taxon>
        <taxon>Ascomycota</taxon>
        <taxon>Pezizomycotina</taxon>
        <taxon>Pezizomycetes</taxon>
        <taxon>Pezizales</taxon>
        <taxon>Tuberaceae</taxon>
        <taxon>Choiromyces</taxon>
    </lineage>
</organism>
<name>A0A3N4IQK7_9PEZI</name>
<dbReference type="GO" id="GO:0003676">
    <property type="term" value="F:nucleic acid binding"/>
    <property type="evidence" value="ECO:0007669"/>
    <property type="project" value="InterPro"/>
</dbReference>
<keyword evidence="2" id="KW-1185">Reference proteome</keyword>